<keyword evidence="1" id="KW-0479">Metal-binding</keyword>
<dbReference type="InterPro" id="IPR036875">
    <property type="entry name" value="Znf_CCHC_sf"/>
</dbReference>
<sequence length="108" mass="11881">MQLGKITEASRGLGTVWVRCPLKAALKITRLPRILIGWTSVRVELLPDRGIHCYRCLEKGHVQAECRSSLDRRNCYWLDVGESGASARQGDPLLQVPGEGARTGGVPQ</sequence>
<evidence type="ECO:0000313" key="4">
    <source>
        <dbReference type="EMBL" id="KYN29535.1"/>
    </source>
</evidence>
<dbReference type="SUPFAM" id="SSF57756">
    <property type="entry name" value="Retrovirus zinc finger-like domains"/>
    <property type="match status" value="1"/>
</dbReference>
<accession>A0A151JQL8</accession>
<dbReference type="GO" id="GO:0008270">
    <property type="term" value="F:zinc ion binding"/>
    <property type="evidence" value="ECO:0007669"/>
    <property type="project" value="UniProtKB-KW"/>
</dbReference>
<dbReference type="Proteomes" id="UP000078492">
    <property type="component" value="Unassembled WGS sequence"/>
</dbReference>
<dbReference type="Gene3D" id="4.10.60.10">
    <property type="entry name" value="Zinc finger, CCHC-type"/>
    <property type="match status" value="1"/>
</dbReference>
<reference evidence="4 5" key="1">
    <citation type="submission" date="2015-09" db="EMBL/GenBank/DDBJ databases">
        <title>Trachymyrmex cornetzi WGS genome.</title>
        <authorList>
            <person name="Nygaard S."/>
            <person name="Hu H."/>
            <person name="Boomsma J."/>
            <person name="Zhang G."/>
        </authorList>
    </citation>
    <scope>NUCLEOTIDE SEQUENCE [LARGE SCALE GENOMIC DNA]</scope>
    <source>
        <strain evidence="4">Tcor2-1</strain>
        <tissue evidence="4">Whole body</tissue>
    </source>
</reference>
<evidence type="ECO:0000313" key="5">
    <source>
        <dbReference type="Proteomes" id="UP000078492"/>
    </source>
</evidence>
<gene>
    <name evidence="4" type="ORF">ALC57_01015</name>
</gene>
<feature type="domain" description="CCHC-type" evidence="3">
    <location>
        <begin position="53"/>
        <end position="68"/>
    </location>
</feature>
<keyword evidence="1" id="KW-0862">Zinc</keyword>
<proteinExistence type="predicted"/>
<evidence type="ECO:0000256" key="1">
    <source>
        <dbReference type="PROSITE-ProRule" id="PRU00047"/>
    </source>
</evidence>
<feature type="region of interest" description="Disordered" evidence="2">
    <location>
        <begin position="83"/>
        <end position="108"/>
    </location>
</feature>
<dbReference type="PROSITE" id="PS50158">
    <property type="entry name" value="ZF_CCHC"/>
    <property type="match status" value="1"/>
</dbReference>
<dbReference type="GO" id="GO:0003676">
    <property type="term" value="F:nucleic acid binding"/>
    <property type="evidence" value="ECO:0007669"/>
    <property type="project" value="InterPro"/>
</dbReference>
<keyword evidence="5" id="KW-1185">Reference proteome</keyword>
<name>A0A151JQL8_9HYME</name>
<evidence type="ECO:0000256" key="2">
    <source>
        <dbReference type="SAM" id="MobiDB-lite"/>
    </source>
</evidence>
<dbReference type="EMBL" id="KQ978636">
    <property type="protein sequence ID" value="KYN29535.1"/>
    <property type="molecule type" value="Genomic_DNA"/>
</dbReference>
<evidence type="ECO:0000259" key="3">
    <source>
        <dbReference type="PROSITE" id="PS50158"/>
    </source>
</evidence>
<dbReference type="AlphaFoldDB" id="A0A151JQL8"/>
<dbReference type="InterPro" id="IPR001878">
    <property type="entry name" value="Znf_CCHC"/>
</dbReference>
<protein>
    <recommendedName>
        <fullName evidence="3">CCHC-type domain-containing protein</fullName>
    </recommendedName>
</protein>
<dbReference type="STRING" id="471704.A0A151JQL8"/>
<keyword evidence="1" id="KW-0863">Zinc-finger</keyword>
<organism evidence="4 5">
    <name type="scientific">Trachymyrmex cornetzi</name>
    <dbReference type="NCBI Taxonomy" id="471704"/>
    <lineage>
        <taxon>Eukaryota</taxon>
        <taxon>Metazoa</taxon>
        <taxon>Ecdysozoa</taxon>
        <taxon>Arthropoda</taxon>
        <taxon>Hexapoda</taxon>
        <taxon>Insecta</taxon>
        <taxon>Pterygota</taxon>
        <taxon>Neoptera</taxon>
        <taxon>Endopterygota</taxon>
        <taxon>Hymenoptera</taxon>
        <taxon>Apocrita</taxon>
        <taxon>Aculeata</taxon>
        <taxon>Formicoidea</taxon>
        <taxon>Formicidae</taxon>
        <taxon>Myrmicinae</taxon>
        <taxon>Trachymyrmex</taxon>
    </lineage>
</organism>